<dbReference type="Pfam" id="PF23598">
    <property type="entry name" value="LRR_14"/>
    <property type="match status" value="1"/>
</dbReference>
<dbReference type="Proteomes" id="UP000286415">
    <property type="component" value="Unassembled WGS sequence"/>
</dbReference>
<protein>
    <submittedName>
        <fullName evidence="3">Leucine-rich repeat-containing protein 47</fullName>
    </submittedName>
</protein>
<name>A0A419PII8_CLOSI</name>
<dbReference type="PANTHER" id="PTHR48051:SF1">
    <property type="entry name" value="RAS SUPPRESSOR PROTEIN 1"/>
    <property type="match status" value="1"/>
</dbReference>
<dbReference type="Gene3D" id="3.50.40.10">
    <property type="entry name" value="Phenylalanyl-trna Synthetase, Chain B, domain 3"/>
    <property type="match status" value="1"/>
</dbReference>
<dbReference type="InterPro" id="IPR050216">
    <property type="entry name" value="LRR_domain-containing"/>
</dbReference>
<dbReference type="InterPro" id="IPR001611">
    <property type="entry name" value="Leu-rich_rpt"/>
</dbReference>
<dbReference type="SUPFAM" id="SSF52058">
    <property type="entry name" value="L domain-like"/>
    <property type="match status" value="1"/>
</dbReference>
<proteinExistence type="predicted"/>
<dbReference type="PANTHER" id="PTHR48051">
    <property type="match status" value="1"/>
</dbReference>
<dbReference type="EMBL" id="NIRI02000056">
    <property type="protein sequence ID" value="KAG5446707.1"/>
    <property type="molecule type" value="Genomic_DNA"/>
</dbReference>
<feature type="compositionally biased region" description="Basic and acidic residues" evidence="1">
    <location>
        <begin position="527"/>
        <end position="542"/>
    </location>
</feature>
<feature type="compositionally biased region" description="Polar residues" evidence="1">
    <location>
        <begin position="564"/>
        <end position="573"/>
    </location>
</feature>
<dbReference type="STRING" id="79923.A0A419PII8"/>
<evidence type="ECO:0000313" key="4">
    <source>
        <dbReference type="Proteomes" id="UP000286415"/>
    </source>
</evidence>
<dbReference type="InterPro" id="IPR003591">
    <property type="entry name" value="Leu-rich_rpt_typical-subtyp"/>
</dbReference>
<dbReference type="InterPro" id="IPR055414">
    <property type="entry name" value="LRR_R13L4/SHOC2-like"/>
</dbReference>
<dbReference type="AlphaFoldDB" id="A0A419PII8"/>
<accession>A0A419PII8</accession>
<feature type="compositionally biased region" description="Basic residues" evidence="1">
    <location>
        <begin position="35"/>
        <end position="47"/>
    </location>
</feature>
<feature type="region of interest" description="Disordered" evidence="1">
    <location>
        <begin position="24"/>
        <end position="47"/>
    </location>
</feature>
<dbReference type="InParanoid" id="A0A419PII8"/>
<evidence type="ECO:0000313" key="3">
    <source>
        <dbReference type="EMBL" id="KAG5446707.1"/>
    </source>
</evidence>
<dbReference type="Gene3D" id="3.80.10.10">
    <property type="entry name" value="Ribonuclease Inhibitor"/>
    <property type="match status" value="1"/>
</dbReference>
<dbReference type="InterPro" id="IPR020825">
    <property type="entry name" value="Phe-tRNA_synthase-like_B3/B4"/>
</dbReference>
<keyword evidence="4" id="KW-1185">Reference proteome</keyword>
<reference evidence="3 4" key="2">
    <citation type="journal article" date="2021" name="Genomics">
        <title>High-quality reference genome for Clonorchis sinensis.</title>
        <authorList>
            <person name="Young N.D."/>
            <person name="Stroehlein A.J."/>
            <person name="Kinkar L."/>
            <person name="Wang T."/>
            <person name="Sohn W.M."/>
            <person name="Chang B.C.H."/>
            <person name="Kaur P."/>
            <person name="Weisz D."/>
            <person name="Dudchenko O."/>
            <person name="Aiden E.L."/>
            <person name="Korhonen P.K."/>
            <person name="Gasser R.B."/>
        </authorList>
    </citation>
    <scope>NUCLEOTIDE SEQUENCE [LARGE SCALE GENOMIC DNA]</scope>
    <source>
        <strain evidence="3">Cs-k2</strain>
    </source>
</reference>
<dbReference type="PROSITE" id="PS51450">
    <property type="entry name" value="LRR"/>
    <property type="match status" value="2"/>
</dbReference>
<dbReference type="SMART" id="SM00369">
    <property type="entry name" value="LRR_TYP"/>
    <property type="match status" value="6"/>
</dbReference>
<sequence length="815" mass="90846">MNENKIKSFSCSTLSVPSCHATRRKHEGWDTARLPKPRQGKSRGRGRVRTTDLPYVHLHGISTHMERQFDRHRGVVHTTYKRGDSVLAKTYRNAEEEWTHAYTKRGMSTVAYEVDVQSVTLQYGSGIVDVCTVAHSLLLYPTEPPFVRAAPSKSYRSAVTPFRCLAAMPPEGSTRAGILPGCPSLDSASREAEAGFEPRTFRSVNSRSNHLSHLVKHYTTLFKYSSLLTTGDSGCCNTPSVPSCHATRRKHEGLDTTRLPKLRGRGRVQTTDLPWPIVTTALAENRHELVLAGPDIAKLITDTGLDDRIYALERLNFLEISQTGLDSLSEKLGNLKQLAQLGLTSNRLTRLPDAVGRLKCLRFLDVSFNQLSELPEKIFTQLDSLTSLNLSGNELEKIPEVGKLLSLQELRSSKNRLQSLPDGIHLLQSLILLDVSHNKLTSVPDEMNGLKNLKSADFSDNSLASVPATLHQCRKLHDLRLQNNPLKDNRLRKLACDTHSPKALFDYLRRLDEAGGKGKKGRGKAPPTKDIEPTEADTRDAEPTESVPVPPYISVQRPDESEHYQISQSSSVKNGPRPYLIACTVHGVVFKSEAHLKSFTRAQEEWHRGMGQMRRRATLATHDLKAVQFPLTYSMQKAEEIEIHVLNDNAPTTGDKFLSKLYQEAEADRKTRKQAKFSQLYRYLNLLSLEPNDVKDGCRDNLIPIVKDASQTVISMPPLTNCQQTRLDVTTTDLLVEVSGASLAFCKELAEAVIAWLLENACSPNQRESSTLSTIPANCLVVRPVRVIDSESTSQLSSIYPSRLDLTAPNFNTVR</sequence>
<evidence type="ECO:0000256" key="1">
    <source>
        <dbReference type="SAM" id="MobiDB-lite"/>
    </source>
</evidence>
<dbReference type="GO" id="GO:0005737">
    <property type="term" value="C:cytoplasm"/>
    <property type="evidence" value="ECO:0007669"/>
    <property type="project" value="TreeGrafter"/>
</dbReference>
<dbReference type="SMART" id="SM00364">
    <property type="entry name" value="LRR_BAC"/>
    <property type="match status" value="5"/>
</dbReference>
<feature type="domain" description="Disease resistance R13L4/SHOC-2-like LRR" evidence="2">
    <location>
        <begin position="329"/>
        <end position="412"/>
    </location>
</feature>
<feature type="region of interest" description="Disordered" evidence="1">
    <location>
        <begin position="515"/>
        <end position="574"/>
    </location>
</feature>
<dbReference type="InterPro" id="IPR032675">
    <property type="entry name" value="LRR_dom_sf"/>
</dbReference>
<reference evidence="3 4" key="1">
    <citation type="journal article" date="2018" name="Biotechnol. Adv.">
        <title>Improved genomic resources and new bioinformatic workflow for the carcinogenic parasite Clonorchis sinensis: Biotechnological implications.</title>
        <authorList>
            <person name="Wang D."/>
            <person name="Korhonen P.K."/>
            <person name="Gasser R.B."/>
            <person name="Young N.D."/>
        </authorList>
    </citation>
    <scope>NUCLEOTIDE SEQUENCE [LARGE SCALE GENOMIC DNA]</scope>
    <source>
        <strain evidence="3">Cs-k2</strain>
    </source>
</reference>
<evidence type="ECO:0000259" key="2">
    <source>
        <dbReference type="Pfam" id="PF23598"/>
    </source>
</evidence>
<organism evidence="3 4">
    <name type="scientific">Clonorchis sinensis</name>
    <name type="common">Chinese liver fluke</name>
    <dbReference type="NCBI Taxonomy" id="79923"/>
    <lineage>
        <taxon>Eukaryota</taxon>
        <taxon>Metazoa</taxon>
        <taxon>Spiralia</taxon>
        <taxon>Lophotrochozoa</taxon>
        <taxon>Platyhelminthes</taxon>
        <taxon>Trematoda</taxon>
        <taxon>Digenea</taxon>
        <taxon>Opisthorchiida</taxon>
        <taxon>Opisthorchiata</taxon>
        <taxon>Opisthorchiidae</taxon>
        <taxon>Clonorchis</taxon>
    </lineage>
</organism>
<comment type="caution">
    <text evidence="3">The sequence shown here is derived from an EMBL/GenBank/DDBJ whole genome shotgun (WGS) entry which is preliminary data.</text>
</comment>
<dbReference type="OrthoDB" id="67933at2759"/>
<gene>
    <name evidence="3" type="ORF">CSKR_111755</name>
</gene>